<dbReference type="EMBL" id="CACVAT010000393">
    <property type="protein sequence ID" value="CAA6824591.1"/>
    <property type="molecule type" value="Genomic_DNA"/>
</dbReference>
<dbReference type="SMART" id="SM00418">
    <property type="entry name" value="HTH_ARSR"/>
    <property type="match status" value="1"/>
</dbReference>
<dbReference type="AlphaFoldDB" id="A0A6S6TP74"/>
<protein>
    <recommendedName>
        <fullName evidence="4">HTH arsR-type domain-containing protein</fullName>
    </recommendedName>
</protein>
<accession>A0A6S6TP74</accession>
<gene>
    <name evidence="5" type="ORF">HELGO_WM17383</name>
</gene>
<dbReference type="InterPro" id="IPR036390">
    <property type="entry name" value="WH_DNA-bd_sf"/>
</dbReference>
<evidence type="ECO:0000256" key="3">
    <source>
        <dbReference type="ARBA" id="ARBA00023163"/>
    </source>
</evidence>
<keyword evidence="2" id="KW-0238">DNA-binding</keyword>
<dbReference type="CDD" id="cd00090">
    <property type="entry name" value="HTH_ARSR"/>
    <property type="match status" value="1"/>
</dbReference>
<organism evidence="5">
    <name type="scientific">uncultured Thiotrichaceae bacterium</name>
    <dbReference type="NCBI Taxonomy" id="298394"/>
    <lineage>
        <taxon>Bacteria</taxon>
        <taxon>Pseudomonadati</taxon>
        <taxon>Pseudomonadota</taxon>
        <taxon>Gammaproteobacteria</taxon>
        <taxon>Thiotrichales</taxon>
        <taxon>Thiotrichaceae</taxon>
        <taxon>environmental samples</taxon>
    </lineage>
</organism>
<feature type="domain" description="HTH arsR-type" evidence="4">
    <location>
        <begin position="1"/>
        <end position="95"/>
    </location>
</feature>
<dbReference type="InterPro" id="IPR001845">
    <property type="entry name" value="HTH_ArsR_DNA-bd_dom"/>
</dbReference>
<dbReference type="GO" id="GO:0003700">
    <property type="term" value="F:DNA-binding transcription factor activity"/>
    <property type="evidence" value="ECO:0007669"/>
    <property type="project" value="InterPro"/>
</dbReference>
<dbReference type="GO" id="GO:0003677">
    <property type="term" value="F:DNA binding"/>
    <property type="evidence" value="ECO:0007669"/>
    <property type="project" value="UniProtKB-KW"/>
</dbReference>
<dbReference type="SUPFAM" id="SSF46785">
    <property type="entry name" value="Winged helix' DNA-binding domain"/>
    <property type="match status" value="1"/>
</dbReference>
<evidence type="ECO:0000313" key="5">
    <source>
        <dbReference type="EMBL" id="CAA6824591.1"/>
    </source>
</evidence>
<evidence type="ECO:0000256" key="2">
    <source>
        <dbReference type="ARBA" id="ARBA00023125"/>
    </source>
</evidence>
<dbReference type="Pfam" id="PF12840">
    <property type="entry name" value="HTH_20"/>
    <property type="match status" value="1"/>
</dbReference>
<evidence type="ECO:0000259" key="4">
    <source>
        <dbReference type="PROSITE" id="PS50987"/>
    </source>
</evidence>
<dbReference type="PANTHER" id="PTHR43132">
    <property type="entry name" value="ARSENICAL RESISTANCE OPERON REPRESSOR ARSR-RELATED"/>
    <property type="match status" value="1"/>
</dbReference>
<reference evidence="5" key="1">
    <citation type="submission" date="2020-01" db="EMBL/GenBank/DDBJ databases">
        <authorList>
            <person name="Meier V. D."/>
            <person name="Meier V D."/>
        </authorList>
    </citation>
    <scope>NUCLEOTIDE SEQUENCE</scope>
    <source>
        <strain evidence="5">HLG_WM_MAG_09</strain>
    </source>
</reference>
<keyword evidence="3" id="KW-0804">Transcription</keyword>
<sequence length="111" mass="11972">MNENQVIDALSALSHETRLRIVRHLVVRGDEGDSAGAIGEVVDAAPSKITFHVSALERAGLVSSERVSRQIVYRIRFDQMGLVLKYLIHDCCKNNATVLSCSGVAGSDGCC</sequence>
<name>A0A6S6TP74_9GAMM</name>
<dbReference type="PRINTS" id="PR00778">
    <property type="entry name" value="HTHARSR"/>
</dbReference>
<dbReference type="InterPro" id="IPR036388">
    <property type="entry name" value="WH-like_DNA-bd_sf"/>
</dbReference>
<dbReference type="PANTHER" id="PTHR43132:SF2">
    <property type="entry name" value="ARSENICAL RESISTANCE OPERON REPRESSOR ARSR-RELATED"/>
    <property type="match status" value="1"/>
</dbReference>
<dbReference type="InterPro" id="IPR051011">
    <property type="entry name" value="Metal_resp_trans_reg"/>
</dbReference>
<dbReference type="InterPro" id="IPR011991">
    <property type="entry name" value="ArsR-like_HTH"/>
</dbReference>
<proteinExistence type="predicted"/>
<keyword evidence="1" id="KW-0805">Transcription regulation</keyword>
<dbReference type="PROSITE" id="PS50987">
    <property type="entry name" value="HTH_ARSR_2"/>
    <property type="match status" value="1"/>
</dbReference>
<evidence type="ECO:0000256" key="1">
    <source>
        <dbReference type="ARBA" id="ARBA00023015"/>
    </source>
</evidence>
<dbReference type="Gene3D" id="1.10.10.10">
    <property type="entry name" value="Winged helix-like DNA-binding domain superfamily/Winged helix DNA-binding domain"/>
    <property type="match status" value="1"/>
</dbReference>